<dbReference type="InterPro" id="IPR057955">
    <property type="entry name" value="SF0329-like"/>
</dbReference>
<proteinExistence type="predicted"/>
<dbReference type="Proteomes" id="UP000216961">
    <property type="component" value="Unassembled WGS sequence"/>
</dbReference>
<evidence type="ECO:0000313" key="2">
    <source>
        <dbReference type="Proteomes" id="UP000216961"/>
    </source>
</evidence>
<dbReference type="RefSeq" id="WP_095332149.1">
    <property type="nucleotide sequence ID" value="NZ_CP026040.1"/>
</dbReference>
<gene>
    <name evidence="1" type="ORF">CHH57_17280</name>
</gene>
<dbReference type="AlphaFoldDB" id="A0AA91Z033"/>
<reference evidence="1 2" key="1">
    <citation type="submission" date="2017-07" db="EMBL/GenBank/DDBJ databases">
        <title>Isolation and whole genome analysis of endospore-forming bacteria from heroin.</title>
        <authorList>
            <person name="Kalinowski J."/>
            <person name="Ahrens B."/>
            <person name="Al-Dilaimi A."/>
            <person name="Winkler A."/>
            <person name="Wibberg D."/>
            <person name="Schleenbecker U."/>
            <person name="Ruckert C."/>
            <person name="Wolfel R."/>
            <person name="Grass G."/>
        </authorList>
    </citation>
    <scope>NUCLEOTIDE SEQUENCE [LARGE SCALE GENOMIC DNA]</scope>
    <source>
        <strain evidence="1 2">7521-2</strain>
    </source>
</reference>
<sequence>MQWSKLKTKMEGFISEKLKDRMQIHITAYRKFHDSPRRIWITFDKEVIVSASDTNYWILHEKIYEEIKFEQRLKPIPYEANWWKMYESEERQELVRASEEAEQSLLTANIMDSGYVYQSFLDYCSLSIDHALHSENEFIRAFAMFDRRIGKRRLSNIDRKTLNHPLISKFYQIRCQVEKMAKR</sequence>
<dbReference type="EMBL" id="NPBQ01000104">
    <property type="protein sequence ID" value="PAD81950.1"/>
    <property type="molecule type" value="Genomic_DNA"/>
</dbReference>
<accession>A0AA91Z033</accession>
<protein>
    <submittedName>
        <fullName evidence="1">Nonribosomal peptide synthetase</fullName>
    </submittedName>
</protein>
<organism evidence="1 2">
    <name type="scientific">Niallia circulans</name>
    <name type="common">Bacillus circulans</name>
    <dbReference type="NCBI Taxonomy" id="1397"/>
    <lineage>
        <taxon>Bacteria</taxon>
        <taxon>Bacillati</taxon>
        <taxon>Bacillota</taxon>
        <taxon>Bacilli</taxon>
        <taxon>Bacillales</taxon>
        <taxon>Bacillaceae</taxon>
        <taxon>Niallia</taxon>
    </lineage>
</organism>
<evidence type="ECO:0000313" key="1">
    <source>
        <dbReference type="EMBL" id="PAD81950.1"/>
    </source>
</evidence>
<dbReference type="Pfam" id="PF25753">
    <property type="entry name" value="SF0329"/>
    <property type="match status" value="1"/>
</dbReference>
<comment type="caution">
    <text evidence="1">The sequence shown here is derived from an EMBL/GenBank/DDBJ whole genome shotgun (WGS) entry which is preliminary data.</text>
</comment>
<name>A0AA91Z033_NIACI</name>